<evidence type="ECO:0000256" key="4">
    <source>
        <dbReference type="ARBA" id="ARBA00023002"/>
    </source>
</evidence>
<dbReference type="PANTHER" id="PTHR47178:SF5">
    <property type="entry name" value="FAD-BINDING DOMAIN-CONTAINING PROTEIN"/>
    <property type="match status" value="1"/>
</dbReference>
<dbReference type="InParanoid" id="A0A1Y2LX01"/>
<dbReference type="InterPro" id="IPR002938">
    <property type="entry name" value="FAD-bd"/>
</dbReference>
<dbReference type="InterPro" id="IPR036188">
    <property type="entry name" value="FAD/NAD-bd_sf"/>
</dbReference>
<proteinExistence type="predicted"/>
<evidence type="ECO:0000313" key="8">
    <source>
        <dbReference type="Proteomes" id="UP000193240"/>
    </source>
</evidence>
<dbReference type="Proteomes" id="UP000193240">
    <property type="component" value="Unassembled WGS sequence"/>
</dbReference>
<evidence type="ECO:0000256" key="3">
    <source>
        <dbReference type="ARBA" id="ARBA00022827"/>
    </source>
</evidence>
<dbReference type="PRINTS" id="PR00420">
    <property type="entry name" value="RNGMNOXGNASE"/>
</dbReference>
<sequence length="448" mass="47947">MYLFRSASPRLSSSTRIANQLFLGRFSRAQPRYTTMSSSSTTQRPILISGAGIAALLFARSLHRQKIPFLVFERDASIVFRAQGYRLRLSAVGLDAIESVLGPEGFERFYDACGKTGGAGFAAIDPLTGETLGTDAPSVSNEPLASRDGKVVGISRGDMRKIFLEGLEDKVRWNHQVTGYEKTEHGVRLIFKDGSKSEEGSMLVGGEGVKSAVAGQLSNGAIKVYDLGSRGIHGQAPTSAFKSLGEGVFRIVDDTTLPDGGKVFLITNVRAGDMNNPDVNFGWTMGGPPGVIKAPNDNFAILGKPAADIAKSLTAHWHERVKPLFDNMVEDEAAFWKITCSSPEGVPEWPNEPRITVLGDAVHAMTPAGGNGANTAVRDSDLLGRLVGEAWAQGKGDNWEGVTAAYEKEMREYASAAVKSSFGQATGQFGVKLDLATTPTVNEYVAPN</sequence>
<dbReference type="GO" id="GO:0071949">
    <property type="term" value="F:FAD binding"/>
    <property type="evidence" value="ECO:0007669"/>
    <property type="project" value="InterPro"/>
</dbReference>
<protein>
    <recommendedName>
        <fullName evidence="6">FAD-binding domain-containing protein</fullName>
    </recommendedName>
</protein>
<reference evidence="7 8" key="1">
    <citation type="journal article" date="2017" name="Genome Announc.">
        <title>Genome sequence of the saprophytic ascomycete Epicoccum nigrum ICMP 19927 strain isolated from New Zealand.</title>
        <authorList>
            <person name="Fokin M."/>
            <person name="Fleetwood D."/>
            <person name="Weir B.S."/>
            <person name="Villas-Boas S.G."/>
        </authorList>
    </citation>
    <scope>NUCLEOTIDE SEQUENCE [LARGE SCALE GENOMIC DNA]</scope>
    <source>
        <strain evidence="7 8">ICMP 19927</strain>
    </source>
</reference>
<evidence type="ECO:0000256" key="1">
    <source>
        <dbReference type="ARBA" id="ARBA00001974"/>
    </source>
</evidence>
<organism evidence="7 8">
    <name type="scientific">Epicoccum nigrum</name>
    <name type="common">Soil fungus</name>
    <name type="synonym">Epicoccum purpurascens</name>
    <dbReference type="NCBI Taxonomy" id="105696"/>
    <lineage>
        <taxon>Eukaryota</taxon>
        <taxon>Fungi</taxon>
        <taxon>Dikarya</taxon>
        <taxon>Ascomycota</taxon>
        <taxon>Pezizomycotina</taxon>
        <taxon>Dothideomycetes</taxon>
        <taxon>Pleosporomycetidae</taxon>
        <taxon>Pleosporales</taxon>
        <taxon>Pleosporineae</taxon>
        <taxon>Didymellaceae</taxon>
        <taxon>Epicoccum</taxon>
    </lineage>
</organism>
<dbReference type="GO" id="GO:0004497">
    <property type="term" value="F:monooxygenase activity"/>
    <property type="evidence" value="ECO:0007669"/>
    <property type="project" value="UniProtKB-KW"/>
</dbReference>
<dbReference type="AlphaFoldDB" id="A0A1Y2LX01"/>
<accession>A0A1Y2LX01</accession>
<dbReference type="STRING" id="105696.A0A1Y2LX01"/>
<dbReference type="PANTHER" id="PTHR47178">
    <property type="entry name" value="MONOOXYGENASE, FAD-BINDING"/>
    <property type="match status" value="1"/>
</dbReference>
<feature type="domain" description="FAD-binding" evidence="6">
    <location>
        <begin position="353"/>
        <end position="420"/>
    </location>
</feature>
<evidence type="ECO:0000256" key="5">
    <source>
        <dbReference type="ARBA" id="ARBA00023033"/>
    </source>
</evidence>
<dbReference type="Gene3D" id="3.50.50.60">
    <property type="entry name" value="FAD/NAD(P)-binding domain"/>
    <property type="match status" value="1"/>
</dbReference>
<name>A0A1Y2LX01_EPING</name>
<evidence type="ECO:0000313" key="7">
    <source>
        <dbReference type="EMBL" id="OSS48172.1"/>
    </source>
</evidence>
<keyword evidence="8" id="KW-1185">Reference proteome</keyword>
<keyword evidence="4" id="KW-0560">Oxidoreductase</keyword>
<dbReference type="OMA" id="WTMGGQP"/>
<keyword evidence="5" id="KW-0503">Monooxygenase</keyword>
<comment type="cofactor">
    <cofactor evidence="1">
        <name>FAD</name>
        <dbReference type="ChEBI" id="CHEBI:57692"/>
    </cofactor>
</comment>
<dbReference type="Pfam" id="PF01494">
    <property type="entry name" value="FAD_binding_3"/>
    <property type="match status" value="1"/>
</dbReference>
<dbReference type="SUPFAM" id="SSF51905">
    <property type="entry name" value="FAD/NAD(P)-binding domain"/>
    <property type="match status" value="1"/>
</dbReference>
<evidence type="ECO:0000259" key="6">
    <source>
        <dbReference type="Pfam" id="PF01494"/>
    </source>
</evidence>
<keyword evidence="2" id="KW-0285">Flavoprotein</keyword>
<dbReference type="EMBL" id="KZ107846">
    <property type="protein sequence ID" value="OSS48172.1"/>
    <property type="molecule type" value="Genomic_DNA"/>
</dbReference>
<evidence type="ECO:0000256" key="2">
    <source>
        <dbReference type="ARBA" id="ARBA00022630"/>
    </source>
</evidence>
<gene>
    <name evidence="7" type="ORF">B5807_07724</name>
</gene>
<keyword evidence="3" id="KW-0274">FAD</keyword>